<proteinExistence type="predicted"/>
<feature type="transmembrane region" description="Helical" evidence="1">
    <location>
        <begin position="89"/>
        <end position="110"/>
    </location>
</feature>
<dbReference type="GO" id="GO:0005886">
    <property type="term" value="C:plasma membrane"/>
    <property type="evidence" value="ECO:0007669"/>
    <property type="project" value="TreeGrafter"/>
</dbReference>
<accession>A0AAU7W856</accession>
<gene>
    <name evidence="2" type="ORF">ABIQ69_01025</name>
</gene>
<evidence type="ECO:0000313" key="2">
    <source>
        <dbReference type="EMBL" id="XBX82522.1"/>
    </source>
</evidence>
<dbReference type="EMBL" id="CP158374">
    <property type="protein sequence ID" value="XBX82522.1"/>
    <property type="molecule type" value="Genomic_DNA"/>
</dbReference>
<dbReference type="AlphaFoldDB" id="A0AAU7W856"/>
<keyword evidence="1" id="KW-0812">Transmembrane</keyword>
<dbReference type="GO" id="GO:0009306">
    <property type="term" value="P:protein secretion"/>
    <property type="evidence" value="ECO:0007669"/>
    <property type="project" value="InterPro"/>
</dbReference>
<keyword evidence="1" id="KW-0472">Membrane</keyword>
<keyword evidence="1" id="KW-1133">Transmembrane helix</keyword>
<protein>
    <submittedName>
        <fullName evidence="2">EscU/YscU/HrcU family type III secretion system export apparatus switch protein</fullName>
    </submittedName>
</protein>
<evidence type="ECO:0000256" key="1">
    <source>
        <dbReference type="SAM" id="Phobius"/>
    </source>
</evidence>
<organism evidence="2">
    <name type="scientific">Agromyces sp. G08B096</name>
    <dbReference type="NCBI Taxonomy" id="3156399"/>
    <lineage>
        <taxon>Bacteria</taxon>
        <taxon>Bacillati</taxon>
        <taxon>Actinomycetota</taxon>
        <taxon>Actinomycetes</taxon>
        <taxon>Micrococcales</taxon>
        <taxon>Microbacteriaceae</taxon>
        <taxon>Agromyces</taxon>
    </lineage>
</organism>
<dbReference type="Gene3D" id="6.10.250.2080">
    <property type="match status" value="1"/>
</dbReference>
<dbReference type="PRINTS" id="PR00950">
    <property type="entry name" value="TYPE3IMSPROT"/>
</dbReference>
<name>A0AAU7W856_9MICO</name>
<feature type="transmembrane region" description="Helical" evidence="1">
    <location>
        <begin position="186"/>
        <end position="207"/>
    </location>
</feature>
<dbReference type="PANTHER" id="PTHR30531:SF12">
    <property type="entry name" value="FLAGELLAR BIOSYNTHETIC PROTEIN FLHB"/>
    <property type="match status" value="1"/>
</dbReference>
<dbReference type="Gene3D" id="3.40.1690.10">
    <property type="entry name" value="secretion proteins EscU"/>
    <property type="match status" value="1"/>
</dbReference>
<feature type="transmembrane region" description="Helical" evidence="1">
    <location>
        <begin position="31"/>
        <end position="51"/>
    </location>
</feature>
<dbReference type="InterPro" id="IPR029025">
    <property type="entry name" value="T3SS_substrate_exporter_C"/>
</dbReference>
<dbReference type="RefSeq" id="WP_350348539.1">
    <property type="nucleotide sequence ID" value="NZ_CP158374.1"/>
</dbReference>
<reference evidence="2" key="1">
    <citation type="submission" date="2024-05" db="EMBL/GenBank/DDBJ databases">
        <authorList>
            <person name="Yu L."/>
        </authorList>
    </citation>
    <scope>NUCLEOTIDE SEQUENCE</scope>
    <source>
        <strain evidence="2">G08B096</strain>
    </source>
</reference>
<dbReference type="Pfam" id="PF01312">
    <property type="entry name" value="Bac_export_2"/>
    <property type="match status" value="1"/>
</dbReference>
<sequence length="367" mass="38618">MSDSGERTERATEKRLREVYEQGKLQRSQDLTAWVGIGAAALMIPATISAATDAAVAQFAAVADAAADPDPLAAVHALDVGFASVLPSVGWMLAVVAGAVLAAAALQGGVHLRKKFVRFEHLEPVGGLKRIFGMQAVWQGVKALVKSAVVAGVLLLVVQGLMPVLLGAGGLPLNAVLQAAADGTTWLVLAAVAAGLGLAAADVLVVARRNRKHTMMTKRELQDEHKHTDGDPLIKSQRRARQLAMSRNRMIAAIADADVVVVNPTHVAVALRYEPGKSAPRLVAKGKGHVATRIREEAERTGVPMVRDIPLARALHAGCAVGHEIPVDLYQAVAVLLAFVAVLRRRGRAALRGIHSLSTMQPTGGRP</sequence>
<feature type="transmembrane region" description="Helical" evidence="1">
    <location>
        <begin position="143"/>
        <end position="166"/>
    </location>
</feature>
<dbReference type="PANTHER" id="PTHR30531">
    <property type="entry name" value="FLAGELLAR BIOSYNTHETIC PROTEIN FLHB"/>
    <property type="match status" value="1"/>
</dbReference>
<dbReference type="InterPro" id="IPR006135">
    <property type="entry name" value="T3SS_substrate_exporter"/>
</dbReference>
<dbReference type="SUPFAM" id="SSF160544">
    <property type="entry name" value="EscU C-terminal domain-like"/>
    <property type="match status" value="1"/>
</dbReference>